<evidence type="ECO:0008006" key="2">
    <source>
        <dbReference type="Google" id="ProtNLM"/>
    </source>
</evidence>
<proteinExistence type="predicted"/>
<gene>
    <name evidence="1" type="ORF">VVAX_03765</name>
</gene>
<evidence type="ECO:0000313" key="1">
    <source>
        <dbReference type="EMBL" id="CAA2106490.1"/>
    </source>
</evidence>
<accession>A0A679J699</accession>
<name>A0A679J699_VARPD</name>
<dbReference type="AlphaFoldDB" id="A0A679J699"/>
<reference evidence="1" key="1">
    <citation type="submission" date="2019-12" db="EMBL/GenBank/DDBJ databases">
        <authorList>
            <person name="Cremers G."/>
        </authorList>
    </citation>
    <scope>NUCLEOTIDE SEQUENCE</scope>
    <source>
        <strain evidence="1">Vvax</strain>
    </source>
</reference>
<protein>
    <recommendedName>
        <fullName evidence="2">Lipoprotein</fullName>
    </recommendedName>
</protein>
<dbReference type="PROSITE" id="PS51257">
    <property type="entry name" value="PROKAR_LIPOPROTEIN"/>
    <property type="match status" value="1"/>
</dbReference>
<sequence length="142" mass="15210">MSSSTSKPGARRIACLLLGVAFMAGCERAPQISPQAIATRNAPPERMFKGTLAGQPAHFVVDACEVFRVRHMRGDEVEWTSVLAPEPYPFFTGCERQSLSFDAAEGVLTATLGRRAFGAGGCCATGGTYRTTDGLVWKRTGH</sequence>
<dbReference type="EMBL" id="LR743507">
    <property type="protein sequence ID" value="CAA2106490.1"/>
    <property type="molecule type" value="Genomic_DNA"/>
</dbReference>
<dbReference type="RefSeq" id="WP_339091333.1">
    <property type="nucleotide sequence ID" value="NZ_LR743507.1"/>
</dbReference>
<organism evidence="1">
    <name type="scientific">Variovorax paradoxus</name>
    <dbReference type="NCBI Taxonomy" id="34073"/>
    <lineage>
        <taxon>Bacteria</taxon>
        <taxon>Pseudomonadati</taxon>
        <taxon>Pseudomonadota</taxon>
        <taxon>Betaproteobacteria</taxon>
        <taxon>Burkholderiales</taxon>
        <taxon>Comamonadaceae</taxon>
        <taxon>Variovorax</taxon>
    </lineage>
</organism>